<dbReference type="AlphaFoldDB" id="A0AAD9R996"/>
<feature type="non-terminal residue" evidence="1">
    <location>
        <position position="99"/>
    </location>
</feature>
<protein>
    <submittedName>
        <fullName evidence="1">Uncharacterized protein</fullName>
    </submittedName>
</protein>
<gene>
    <name evidence="1" type="ORF">KPH14_013018</name>
</gene>
<dbReference type="EMBL" id="JAIFRP010004684">
    <property type="protein sequence ID" value="KAK2574836.1"/>
    <property type="molecule type" value="Genomic_DNA"/>
</dbReference>
<proteinExistence type="predicted"/>
<comment type="caution">
    <text evidence="1">The sequence shown here is derived from an EMBL/GenBank/DDBJ whole genome shotgun (WGS) entry which is preliminary data.</text>
</comment>
<organism evidence="1 2">
    <name type="scientific">Odynerus spinipes</name>
    <dbReference type="NCBI Taxonomy" id="1348599"/>
    <lineage>
        <taxon>Eukaryota</taxon>
        <taxon>Metazoa</taxon>
        <taxon>Ecdysozoa</taxon>
        <taxon>Arthropoda</taxon>
        <taxon>Hexapoda</taxon>
        <taxon>Insecta</taxon>
        <taxon>Pterygota</taxon>
        <taxon>Neoptera</taxon>
        <taxon>Endopterygota</taxon>
        <taxon>Hymenoptera</taxon>
        <taxon>Apocrita</taxon>
        <taxon>Aculeata</taxon>
        <taxon>Vespoidea</taxon>
        <taxon>Vespidae</taxon>
        <taxon>Eumeninae</taxon>
        <taxon>Odynerus</taxon>
    </lineage>
</organism>
<accession>A0AAD9R996</accession>
<evidence type="ECO:0000313" key="2">
    <source>
        <dbReference type="Proteomes" id="UP001258017"/>
    </source>
</evidence>
<dbReference type="Proteomes" id="UP001258017">
    <property type="component" value="Unassembled WGS sequence"/>
</dbReference>
<evidence type="ECO:0000313" key="1">
    <source>
        <dbReference type="EMBL" id="KAK2574836.1"/>
    </source>
</evidence>
<sequence length="99" mass="11515">MSDVEKHSSDEWMQCTPPELKEAAEKLKNNLLPAKSKNNYESAYDTFLIWKQAHKTKFTSESILMAYFSELAQKYKSSTLWSVYSMLKATIKINEKIDI</sequence>
<name>A0AAD9R996_9HYME</name>
<keyword evidence="2" id="KW-1185">Reference proteome</keyword>
<reference evidence="1" key="2">
    <citation type="journal article" date="2023" name="Commun. Biol.">
        <title>Intrasexual cuticular hydrocarbon dimorphism in a wasp sheds light on hydrocarbon biosynthesis genes in Hymenoptera.</title>
        <authorList>
            <person name="Moris V.C."/>
            <person name="Podsiadlowski L."/>
            <person name="Martin S."/>
            <person name="Oeyen J.P."/>
            <person name="Donath A."/>
            <person name="Petersen M."/>
            <person name="Wilbrandt J."/>
            <person name="Misof B."/>
            <person name="Liedtke D."/>
            <person name="Thamm M."/>
            <person name="Scheiner R."/>
            <person name="Schmitt T."/>
            <person name="Niehuis O."/>
        </authorList>
    </citation>
    <scope>NUCLEOTIDE SEQUENCE</scope>
    <source>
        <strain evidence="1">GBR_01_08_01A</strain>
    </source>
</reference>
<reference evidence="1" key="1">
    <citation type="submission" date="2021-08" db="EMBL/GenBank/DDBJ databases">
        <authorList>
            <person name="Misof B."/>
            <person name="Oliver O."/>
            <person name="Podsiadlowski L."/>
            <person name="Donath A."/>
            <person name="Peters R."/>
            <person name="Mayer C."/>
            <person name="Rust J."/>
            <person name="Gunkel S."/>
            <person name="Lesny P."/>
            <person name="Martin S."/>
            <person name="Oeyen J.P."/>
            <person name="Petersen M."/>
            <person name="Panagiotis P."/>
            <person name="Wilbrandt J."/>
            <person name="Tanja T."/>
        </authorList>
    </citation>
    <scope>NUCLEOTIDE SEQUENCE</scope>
    <source>
        <strain evidence="1">GBR_01_08_01A</strain>
        <tissue evidence="1">Thorax + abdomen</tissue>
    </source>
</reference>